<protein>
    <submittedName>
        <fullName evidence="2">Uncharacterized protein</fullName>
    </submittedName>
</protein>
<dbReference type="AlphaFoldDB" id="A0AAN9PSF8"/>
<organism evidence="2 3">
    <name type="scientific">Canavalia gladiata</name>
    <name type="common">Sword bean</name>
    <name type="synonym">Dolichos gladiatus</name>
    <dbReference type="NCBI Taxonomy" id="3824"/>
    <lineage>
        <taxon>Eukaryota</taxon>
        <taxon>Viridiplantae</taxon>
        <taxon>Streptophyta</taxon>
        <taxon>Embryophyta</taxon>
        <taxon>Tracheophyta</taxon>
        <taxon>Spermatophyta</taxon>
        <taxon>Magnoliopsida</taxon>
        <taxon>eudicotyledons</taxon>
        <taxon>Gunneridae</taxon>
        <taxon>Pentapetalae</taxon>
        <taxon>rosids</taxon>
        <taxon>fabids</taxon>
        <taxon>Fabales</taxon>
        <taxon>Fabaceae</taxon>
        <taxon>Papilionoideae</taxon>
        <taxon>50 kb inversion clade</taxon>
        <taxon>NPAAA clade</taxon>
        <taxon>indigoferoid/millettioid clade</taxon>
        <taxon>Phaseoleae</taxon>
        <taxon>Canavalia</taxon>
    </lineage>
</organism>
<gene>
    <name evidence="2" type="ORF">VNO77_41975</name>
</gene>
<proteinExistence type="predicted"/>
<dbReference type="Proteomes" id="UP001367508">
    <property type="component" value="Unassembled WGS sequence"/>
</dbReference>
<comment type="caution">
    <text evidence="2">The sequence shown here is derived from an EMBL/GenBank/DDBJ whole genome shotgun (WGS) entry which is preliminary data.</text>
</comment>
<feature type="compositionally biased region" description="Basic and acidic residues" evidence="1">
    <location>
        <begin position="1"/>
        <end position="21"/>
    </location>
</feature>
<evidence type="ECO:0000256" key="1">
    <source>
        <dbReference type="SAM" id="MobiDB-lite"/>
    </source>
</evidence>
<sequence>MDGRIGVEPGRRTSGDSDRKSVLGISCPRGPPPLARIWFSTYGTGTSRFCTGVLARRSDKQINHCRAVVRSRWSSDAPANDRMAVSASSANRGRRRPTESRSTRDYWLLHPRFSDEHIWAIYRAMICIA</sequence>
<feature type="region of interest" description="Disordered" evidence="1">
    <location>
        <begin position="75"/>
        <end position="101"/>
    </location>
</feature>
<evidence type="ECO:0000313" key="3">
    <source>
        <dbReference type="Proteomes" id="UP001367508"/>
    </source>
</evidence>
<reference evidence="2 3" key="1">
    <citation type="submission" date="2024-01" db="EMBL/GenBank/DDBJ databases">
        <title>The genomes of 5 underutilized Papilionoideae crops provide insights into root nodulation and disease resistanc.</title>
        <authorList>
            <person name="Jiang F."/>
        </authorList>
    </citation>
    <scope>NUCLEOTIDE SEQUENCE [LARGE SCALE GENOMIC DNA]</scope>
    <source>
        <strain evidence="2">LVBAO_FW01</strain>
        <tissue evidence="2">Leaves</tissue>
    </source>
</reference>
<evidence type="ECO:0000313" key="2">
    <source>
        <dbReference type="EMBL" id="KAK7308372.1"/>
    </source>
</evidence>
<keyword evidence="3" id="KW-1185">Reference proteome</keyword>
<feature type="region of interest" description="Disordered" evidence="1">
    <location>
        <begin position="1"/>
        <end position="27"/>
    </location>
</feature>
<dbReference type="EMBL" id="JAYMYQ010000010">
    <property type="protein sequence ID" value="KAK7308372.1"/>
    <property type="molecule type" value="Genomic_DNA"/>
</dbReference>
<accession>A0AAN9PSF8</accession>
<name>A0AAN9PSF8_CANGL</name>